<dbReference type="InterPro" id="IPR013221">
    <property type="entry name" value="Mur_ligase_cen"/>
</dbReference>
<dbReference type="Gene3D" id="3.90.190.20">
    <property type="entry name" value="Mur ligase, C-terminal domain"/>
    <property type="match status" value="1"/>
</dbReference>
<feature type="binding site" evidence="10">
    <location>
        <begin position="121"/>
        <end position="127"/>
    </location>
    <ligand>
        <name>ATP</name>
        <dbReference type="ChEBI" id="CHEBI:30616"/>
    </ligand>
</feature>
<feature type="domain" description="Mur ligase N-terminal catalytic" evidence="13">
    <location>
        <begin position="34"/>
        <end position="78"/>
    </location>
</feature>
<evidence type="ECO:0000259" key="14">
    <source>
        <dbReference type="Pfam" id="PF02875"/>
    </source>
</evidence>
<evidence type="ECO:0000256" key="3">
    <source>
        <dbReference type="ARBA" id="ARBA00022618"/>
    </source>
</evidence>
<keyword evidence="17" id="KW-1185">Reference proteome</keyword>
<feature type="region of interest" description="Disordered" evidence="12">
    <location>
        <begin position="494"/>
        <end position="531"/>
    </location>
</feature>
<dbReference type="AlphaFoldDB" id="A0A1Y1RQZ5"/>
<comment type="caution">
    <text evidence="16">The sequence shown here is derived from an EMBL/GenBank/DDBJ whole genome shotgun (WGS) entry which is preliminary data.</text>
</comment>
<sequence>MIELSAVEIAGAVEGTLLGVSEDQQWALTCTSASTDSREVDPGCLFIAKPGEVTDGHNYLSTAFEAGASLALVEREVKDAHGQVYPSVLVDDVVLAMGRLASFITRRLREQGDITVVGITGSAGKTTTKDLLAAIFGAAGKTVAPLGSFNGEVGVPLTVFRAELDTRYLVIEMGADRVGNIRYLTDMIQPDFGVVLKVGTAHAGEFGGVDNIEATKGEMAEGVRLGLALNIDDYRVRRMINRASTPVVYFGVEGREAEETVSDYSEVGQERITASNLTTDSGGRPVFTLTFPSGESFEISSQLIGEHHVYNLLAAATVAYQAGIDSATIAGQLAVAGAASKWRMQRTDRADGITVINDAYNANPESMTAALQTLAQLGRLPGTNRTWAVLGAMLELGEQTLAEHDRIGQLAVRLNISKTVAVGETAKAIYNTAHLEGSWGHEATWVATPDEAFELLRGQLEPGDIVLFKSSNGAGLGRLGQRVSEYEGDLTRQKKQNEHSQPWLSAGDFAQTLNSDNGAETDTATESQTNL</sequence>
<dbReference type="GO" id="GO:0009252">
    <property type="term" value="P:peptidoglycan biosynthetic process"/>
    <property type="evidence" value="ECO:0007669"/>
    <property type="project" value="UniProtKB-UniRule"/>
</dbReference>
<keyword evidence="8 10" id="KW-0131">Cell cycle</keyword>
<dbReference type="SUPFAM" id="SSF53244">
    <property type="entry name" value="MurD-like peptide ligases, peptide-binding domain"/>
    <property type="match status" value="1"/>
</dbReference>
<dbReference type="GO" id="GO:0071555">
    <property type="term" value="P:cell wall organization"/>
    <property type="evidence" value="ECO:0007669"/>
    <property type="project" value="UniProtKB-KW"/>
</dbReference>
<evidence type="ECO:0000256" key="10">
    <source>
        <dbReference type="HAMAP-Rule" id="MF_02019"/>
    </source>
</evidence>
<dbReference type="GO" id="GO:0005737">
    <property type="term" value="C:cytoplasm"/>
    <property type="evidence" value="ECO:0007669"/>
    <property type="project" value="UniProtKB-SubCell"/>
</dbReference>
<evidence type="ECO:0000313" key="16">
    <source>
        <dbReference type="EMBL" id="ORC18916.1"/>
    </source>
</evidence>
<evidence type="ECO:0000256" key="2">
    <source>
        <dbReference type="ARBA" id="ARBA00022598"/>
    </source>
</evidence>
<dbReference type="GO" id="GO:0008766">
    <property type="term" value="F:UDP-N-acetylmuramoylalanyl-D-glutamyl-2,6-diaminopimelate-D-alanyl-D-alanine ligase activity"/>
    <property type="evidence" value="ECO:0007669"/>
    <property type="project" value="RHEA"/>
</dbReference>
<keyword evidence="6 10" id="KW-0133">Cell shape</keyword>
<dbReference type="GO" id="GO:0047480">
    <property type="term" value="F:UDP-N-acetylmuramoyl-tripeptide-D-alanyl-D-alanine ligase activity"/>
    <property type="evidence" value="ECO:0007669"/>
    <property type="project" value="UniProtKB-UniRule"/>
</dbReference>
<evidence type="ECO:0000256" key="1">
    <source>
        <dbReference type="ARBA" id="ARBA00022490"/>
    </source>
</evidence>
<dbReference type="HAMAP" id="MF_02019">
    <property type="entry name" value="MurF"/>
    <property type="match status" value="1"/>
</dbReference>
<dbReference type="GO" id="GO:0008360">
    <property type="term" value="P:regulation of cell shape"/>
    <property type="evidence" value="ECO:0007669"/>
    <property type="project" value="UniProtKB-KW"/>
</dbReference>
<comment type="catalytic activity">
    <reaction evidence="10 11">
        <text>D-alanyl-D-alanine + UDP-N-acetyl-alpha-D-muramoyl-L-alanyl-gamma-D-glutamyl-meso-2,6-diaminopimelate + ATP = UDP-N-acetyl-alpha-D-muramoyl-L-alanyl-gamma-D-glutamyl-meso-2,6-diaminopimeloyl-D-alanyl-D-alanine + ADP + phosphate + H(+)</text>
        <dbReference type="Rhea" id="RHEA:28374"/>
        <dbReference type="ChEBI" id="CHEBI:15378"/>
        <dbReference type="ChEBI" id="CHEBI:30616"/>
        <dbReference type="ChEBI" id="CHEBI:43474"/>
        <dbReference type="ChEBI" id="CHEBI:57822"/>
        <dbReference type="ChEBI" id="CHEBI:61386"/>
        <dbReference type="ChEBI" id="CHEBI:83905"/>
        <dbReference type="ChEBI" id="CHEBI:456216"/>
        <dbReference type="EC" id="6.3.2.10"/>
    </reaction>
</comment>
<dbReference type="UniPathway" id="UPA00219"/>
<feature type="compositionally biased region" description="Polar residues" evidence="12">
    <location>
        <begin position="511"/>
        <end position="531"/>
    </location>
</feature>
<evidence type="ECO:0000256" key="6">
    <source>
        <dbReference type="ARBA" id="ARBA00022960"/>
    </source>
</evidence>
<comment type="pathway">
    <text evidence="10 11">Cell wall biogenesis; peptidoglycan biosynthesis.</text>
</comment>
<dbReference type="EMBL" id="LXWF01000022">
    <property type="protein sequence ID" value="ORC18916.1"/>
    <property type="molecule type" value="Genomic_DNA"/>
</dbReference>
<dbReference type="SUPFAM" id="SSF63418">
    <property type="entry name" value="MurE/MurF N-terminal domain"/>
    <property type="match status" value="1"/>
</dbReference>
<dbReference type="NCBIfam" id="TIGR01143">
    <property type="entry name" value="murF"/>
    <property type="match status" value="1"/>
</dbReference>
<feature type="domain" description="Mur ligase central" evidence="15">
    <location>
        <begin position="119"/>
        <end position="319"/>
    </location>
</feature>
<dbReference type="InterPro" id="IPR000713">
    <property type="entry name" value="Mur_ligase_N"/>
</dbReference>
<dbReference type="PANTHER" id="PTHR43024">
    <property type="entry name" value="UDP-N-ACETYLMURAMOYL-TRIPEPTIDE--D-ALANYL-D-ALANINE LIGASE"/>
    <property type="match status" value="1"/>
</dbReference>
<evidence type="ECO:0000259" key="15">
    <source>
        <dbReference type="Pfam" id="PF08245"/>
    </source>
</evidence>
<dbReference type="InterPro" id="IPR051046">
    <property type="entry name" value="MurCDEF_CellWall_CoF430Synth"/>
</dbReference>
<dbReference type="Pfam" id="PF02875">
    <property type="entry name" value="Mur_ligase_C"/>
    <property type="match status" value="1"/>
</dbReference>
<keyword evidence="5 10" id="KW-0067">ATP-binding</keyword>
<dbReference type="Gene3D" id="3.40.1390.10">
    <property type="entry name" value="MurE/MurF, N-terminal domain"/>
    <property type="match status" value="1"/>
</dbReference>
<dbReference type="InterPro" id="IPR004101">
    <property type="entry name" value="Mur_ligase_C"/>
</dbReference>
<evidence type="ECO:0000256" key="4">
    <source>
        <dbReference type="ARBA" id="ARBA00022741"/>
    </source>
</evidence>
<dbReference type="PANTHER" id="PTHR43024:SF1">
    <property type="entry name" value="UDP-N-ACETYLMURAMOYL-TRIPEPTIDE--D-ALANYL-D-ALANINE LIGASE"/>
    <property type="match status" value="1"/>
</dbReference>
<dbReference type="OrthoDB" id="9800958at2"/>
<evidence type="ECO:0000256" key="9">
    <source>
        <dbReference type="ARBA" id="ARBA00023316"/>
    </source>
</evidence>
<keyword evidence="7 10" id="KW-0573">Peptidoglycan synthesis</keyword>
<feature type="domain" description="Mur ligase C-terminal" evidence="14">
    <location>
        <begin position="343"/>
        <end position="471"/>
    </location>
</feature>
<comment type="function">
    <text evidence="10 11">Involved in cell wall formation. Catalyzes the final step in the synthesis of UDP-N-acetylmuramoyl-pentapeptide, the precursor of murein.</text>
</comment>
<evidence type="ECO:0000256" key="8">
    <source>
        <dbReference type="ARBA" id="ARBA00023306"/>
    </source>
</evidence>
<gene>
    <name evidence="10" type="primary">murF</name>
    <name evidence="16" type="ORF">A7979_02670</name>
</gene>
<evidence type="ECO:0000256" key="5">
    <source>
        <dbReference type="ARBA" id="ARBA00022840"/>
    </source>
</evidence>
<evidence type="ECO:0000313" key="17">
    <source>
        <dbReference type="Proteomes" id="UP000192359"/>
    </source>
</evidence>
<dbReference type="InterPro" id="IPR036615">
    <property type="entry name" value="Mur_ligase_C_dom_sf"/>
</dbReference>
<keyword evidence="2 10" id="KW-0436">Ligase</keyword>
<accession>A0A1Y1RQZ5</accession>
<keyword evidence="1 10" id="KW-0963">Cytoplasm</keyword>
<dbReference type="InterPro" id="IPR036565">
    <property type="entry name" value="Mur-like_cat_sf"/>
</dbReference>
<dbReference type="RefSeq" id="WP_083091782.1">
    <property type="nucleotide sequence ID" value="NZ_LXWF01000022.1"/>
</dbReference>
<dbReference type="GO" id="GO:0051301">
    <property type="term" value="P:cell division"/>
    <property type="evidence" value="ECO:0007669"/>
    <property type="project" value="UniProtKB-KW"/>
</dbReference>
<dbReference type="SUPFAM" id="SSF53623">
    <property type="entry name" value="MurD-like peptide ligases, catalytic domain"/>
    <property type="match status" value="1"/>
</dbReference>
<dbReference type="InterPro" id="IPR005863">
    <property type="entry name" value="UDP-N-AcMur_synth"/>
</dbReference>
<dbReference type="Proteomes" id="UP000192359">
    <property type="component" value="Unassembled WGS sequence"/>
</dbReference>
<name>A0A1Y1RQZ5_9MICC</name>
<dbReference type="Gene3D" id="3.40.1190.10">
    <property type="entry name" value="Mur-like, catalytic domain"/>
    <property type="match status" value="1"/>
</dbReference>
<evidence type="ECO:0000256" key="11">
    <source>
        <dbReference type="RuleBase" id="RU004136"/>
    </source>
</evidence>
<keyword evidence="3 10" id="KW-0132">Cell division</keyword>
<reference evidence="16 17" key="1">
    <citation type="submission" date="2016-05" db="EMBL/GenBank/DDBJ databases">
        <title>Draft genome sequence of a porcine commensal Rothia nasimurium.</title>
        <authorList>
            <person name="Gaiser R.A."/>
            <person name="Van Baarlen P."/>
            <person name="Wells J.M."/>
        </authorList>
    </citation>
    <scope>NUCLEOTIDE SEQUENCE [LARGE SCALE GENOMIC DNA]</scope>
    <source>
        <strain evidence="16 17">PT-32</strain>
    </source>
</reference>
<evidence type="ECO:0000259" key="13">
    <source>
        <dbReference type="Pfam" id="PF01225"/>
    </source>
</evidence>
<comment type="subcellular location">
    <subcellularLocation>
        <location evidence="10 11">Cytoplasm</location>
    </subcellularLocation>
</comment>
<proteinExistence type="inferred from homology"/>
<dbReference type="InterPro" id="IPR035911">
    <property type="entry name" value="MurE/MurF_N"/>
</dbReference>
<organism evidence="16 17">
    <name type="scientific">Rothia nasimurium</name>
    <dbReference type="NCBI Taxonomy" id="85336"/>
    <lineage>
        <taxon>Bacteria</taxon>
        <taxon>Bacillati</taxon>
        <taxon>Actinomycetota</taxon>
        <taxon>Actinomycetes</taxon>
        <taxon>Micrococcales</taxon>
        <taxon>Micrococcaceae</taxon>
        <taxon>Rothia</taxon>
    </lineage>
</organism>
<dbReference type="Pfam" id="PF01225">
    <property type="entry name" value="Mur_ligase"/>
    <property type="match status" value="1"/>
</dbReference>
<comment type="similarity">
    <text evidence="10">Belongs to the MurCDEF family. MurF subfamily.</text>
</comment>
<dbReference type="EC" id="6.3.2.10" evidence="10 11"/>
<protein>
    <recommendedName>
        <fullName evidence="10 11">UDP-N-acetylmuramoyl-tripeptide--D-alanyl-D-alanine ligase</fullName>
        <ecNumber evidence="10 11">6.3.2.10</ecNumber>
    </recommendedName>
    <alternativeName>
        <fullName evidence="10">D-alanyl-D-alanine-adding enzyme</fullName>
    </alternativeName>
</protein>
<dbReference type="Pfam" id="PF08245">
    <property type="entry name" value="Mur_ligase_M"/>
    <property type="match status" value="1"/>
</dbReference>
<evidence type="ECO:0000256" key="7">
    <source>
        <dbReference type="ARBA" id="ARBA00022984"/>
    </source>
</evidence>
<dbReference type="GO" id="GO:0005524">
    <property type="term" value="F:ATP binding"/>
    <property type="evidence" value="ECO:0007669"/>
    <property type="project" value="UniProtKB-UniRule"/>
</dbReference>
<keyword evidence="9 10" id="KW-0961">Cell wall biogenesis/degradation</keyword>
<evidence type="ECO:0000256" key="12">
    <source>
        <dbReference type="SAM" id="MobiDB-lite"/>
    </source>
</evidence>
<keyword evidence="4 10" id="KW-0547">Nucleotide-binding</keyword>